<dbReference type="CDD" id="cd00085">
    <property type="entry name" value="HNHc"/>
    <property type="match status" value="1"/>
</dbReference>
<dbReference type="InterPro" id="IPR003615">
    <property type="entry name" value="HNH_nuc"/>
</dbReference>
<protein>
    <recommendedName>
        <fullName evidence="1">HNH nuclease domain-containing protein</fullName>
    </recommendedName>
</protein>
<evidence type="ECO:0000313" key="2">
    <source>
        <dbReference type="EMBL" id="GIE24231.1"/>
    </source>
</evidence>
<evidence type="ECO:0000259" key="1">
    <source>
        <dbReference type="SMART" id="SM00507"/>
    </source>
</evidence>
<dbReference type="EMBL" id="BOMN01000106">
    <property type="protein sequence ID" value="GIE24231.1"/>
    <property type="molecule type" value="Genomic_DNA"/>
</dbReference>
<sequence>MTTDDGIKINQPLTYPASLASDLSVMLEAASDRHYYQFTLGADEDGSLYSSAFTGWAGWTDDTMRYELREPSLVMGQQAFDQLVHLGQPALFVEGAQQFAVWNILGGHGLVEASTAEEFLVDQLLPSPSAIAPEGSGFVGLQGRPGQELRYAPTPKLRLQVLKRDMYRCRVCGRGPGTNTDLELHVHHVRPWGTGGLTHELNLLTLCSTCHRGLPARHGRDHYERSFHSLVPGAATIDRPSKAAIAYRDSVIRYRDKVEHLVERSF</sequence>
<dbReference type="SMART" id="SM00507">
    <property type="entry name" value="HNHc"/>
    <property type="match status" value="1"/>
</dbReference>
<dbReference type="Pfam" id="PF01844">
    <property type="entry name" value="HNH"/>
    <property type="match status" value="1"/>
</dbReference>
<proteinExistence type="predicted"/>
<name>A0ABQ4A038_9ACTN</name>
<keyword evidence="3" id="KW-1185">Reference proteome</keyword>
<accession>A0ABQ4A038</accession>
<comment type="caution">
    <text evidence="2">The sequence shown here is derived from an EMBL/GenBank/DDBJ whole genome shotgun (WGS) entry which is preliminary data.</text>
</comment>
<dbReference type="RefSeq" id="WP_239159423.1">
    <property type="nucleotide sequence ID" value="NZ_BAAATV010000012.1"/>
</dbReference>
<reference evidence="2 3" key="1">
    <citation type="submission" date="2021-01" db="EMBL/GenBank/DDBJ databases">
        <title>Whole genome shotgun sequence of Actinoplanes humidus NBRC 14915.</title>
        <authorList>
            <person name="Komaki H."/>
            <person name="Tamura T."/>
        </authorList>
    </citation>
    <scope>NUCLEOTIDE SEQUENCE [LARGE SCALE GENOMIC DNA]</scope>
    <source>
        <strain evidence="2 3">NBRC 14915</strain>
    </source>
</reference>
<gene>
    <name evidence="2" type="ORF">Ahu01nite_073330</name>
</gene>
<dbReference type="Proteomes" id="UP000603200">
    <property type="component" value="Unassembled WGS sequence"/>
</dbReference>
<organism evidence="2 3">
    <name type="scientific">Winogradskya humida</name>
    <dbReference type="NCBI Taxonomy" id="113566"/>
    <lineage>
        <taxon>Bacteria</taxon>
        <taxon>Bacillati</taxon>
        <taxon>Actinomycetota</taxon>
        <taxon>Actinomycetes</taxon>
        <taxon>Micromonosporales</taxon>
        <taxon>Micromonosporaceae</taxon>
        <taxon>Winogradskya</taxon>
    </lineage>
</organism>
<dbReference type="Gene3D" id="1.10.30.50">
    <property type="match status" value="1"/>
</dbReference>
<evidence type="ECO:0000313" key="3">
    <source>
        <dbReference type="Proteomes" id="UP000603200"/>
    </source>
</evidence>
<dbReference type="InterPro" id="IPR002711">
    <property type="entry name" value="HNH"/>
</dbReference>
<feature type="domain" description="HNH nuclease" evidence="1">
    <location>
        <begin position="156"/>
        <end position="212"/>
    </location>
</feature>